<keyword evidence="2 3" id="KW-0378">Hydrolase</keyword>
<dbReference type="Pfam" id="PF06500">
    <property type="entry name" value="FrsA-like"/>
    <property type="match status" value="1"/>
</dbReference>
<dbReference type="Proteomes" id="UP000319769">
    <property type="component" value="Unassembled WGS sequence"/>
</dbReference>
<evidence type="ECO:0000256" key="1">
    <source>
        <dbReference type="ARBA" id="ARBA00008645"/>
    </source>
</evidence>
<dbReference type="Gene3D" id="3.40.50.1820">
    <property type="entry name" value="alpha/beta hydrolase"/>
    <property type="match status" value="1"/>
</dbReference>
<keyword evidence="4" id="KW-1185">Reference proteome</keyword>
<dbReference type="SUPFAM" id="SSF53474">
    <property type="entry name" value="alpha/beta-Hydrolases"/>
    <property type="match status" value="1"/>
</dbReference>
<evidence type="ECO:0000256" key="2">
    <source>
        <dbReference type="ARBA" id="ARBA00022801"/>
    </source>
</evidence>
<comment type="caution">
    <text evidence="3">The sequence shown here is derived from an EMBL/GenBank/DDBJ whole genome shotgun (WGS) entry which is preliminary data.</text>
</comment>
<dbReference type="EMBL" id="VMNW02000020">
    <property type="protein sequence ID" value="KAA9160696.1"/>
    <property type="molecule type" value="Genomic_DNA"/>
</dbReference>
<dbReference type="AlphaFoldDB" id="A0A5N0V2U5"/>
<dbReference type="RefSeq" id="WP_144752382.1">
    <property type="nucleotide sequence ID" value="NZ_VMNW02000020.1"/>
</dbReference>
<dbReference type="OrthoDB" id="9765647at2"/>
<sequence>MDERNSESMEGYSESQQWVYDWVIKQTGRTHVLEYDDRVLPPDVKTFAMIPRAMQRAGGHYEAVAAAAEAAGSRLTARDLYLKALNRYHVGQHAIFEDDNADKIFLYERLTHCFDRVLELSDGLVERVEIPWGDKHIQGVFHRAPGVGKAPTVLAIPGLDMIKEEFADPSRNYFTDRGMNLLVIDGPGQGISNLRKIRVTEDNFERAGSAAVTYLTGRPDVIPDRIGFAGVSMGTHWGLRLMAFDQRIIAGAAGVCATSRRSRDIFESGAPRHKRLFMYITGCKTEAEFRELSAKWNLAGVAEKIVNPLLMIAGEFDSTTPLKDTLDTFEHVAGPKELWVLEDDFHGGVREGVAGLGGLGQMQYLADWLRAAFDGRAPAGKVMRSIPKSSGVGPFGHEATDFSLASRQPS</sequence>
<dbReference type="Gene3D" id="1.20.1440.110">
    <property type="entry name" value="acylaminoacyl peptidase"/>
    <property type="match status" value="1"/>
</dbReference>
<protein>
    <submittedName>
        <fullName evidence="3">Alpha/beta hydrolase</fullName>
    </submittedName>
</protein>
<dbReference type="PANTHER" id="PTHR22946:SF12">
    <property type="entry name" value="CONIDIAL PIGMENT BIOSYNTHESIS PROTEIN AYG1 (AFU_ORTHOLOGUE AFUA_2G17550)"/>
    <property type="match status" value="1"/>
</dbReference>
<gene>
    <name evidence="3" type="ORF">FPZ12_016235</name>
</gene>
<dbReference type="GO" id="GO:0016787">
    <property type="term" value="F:hydrolase activity"/>
    <property type="evidence" value="ECO:0007669"/>
    <property type="project" value="UniProtKB-KW"/>
</dbReference>
<dbReference type="InterPro" id="IPR029058">
    <property type="entry name" value="AB_hydrolase_fold"/>
</dbReference>
<comment type="similarity">
    <text evidence="1">Belongs to the AB hydrolase superfamily.</text>
</comment>
<organism evidence="3 4">
    <name type="scientific">Amycolatopsis acidicola</name>
    <dbReference type="NCBI Taxonomy" id="2596893"/>
    <lineage>
        <taxon>Bacteria</taxon>
        <taxon>Bacillati</taxon>
        <taxon>Actinomycetota</taxon>
        <taxon>Actinomycetes</taxon>
        <taxon>Pseudonocardiales</taxon>
        <taxon>Pseudonocardiaceae</taxon>
        <taxon>Amycolatopsis</taxon>
    </lineage>
</organism>
<accession>A0A5N0V2U5</accession>
<evidence type="ECO:0000313" key="3">
    <source>
        <dbReference type="EMBL" id="KAA9160696.1"/>
    </source>
</evidence>
<name>A0A5N0V2U5_9PSEU</name>
<dbReference type="InterPro" id="IPR050261">
    <property type="entry name" value="FrsA_esterase"/>
</dbReference>
<evidence type="ECO:0000313" key="4">
    <source>
        <dbReference type="Proteomes" id="UP000319769"/>
    </source>
</evidence>
<proteinExistence type="inferred from homology"/>
<dbReference type="PANTHER" id="PTHR22946">
    <property type="entry name" value="DIENELACTONE HYDROLASE DOMAIN-CONTAINING PROTEIN-RELATED"/>
    <property type="match status" value="1"/>
</dbReference>
<dbReference type="InterPro" id="IPR010520">
    <property type="entry name" value="FrsA-like"/>
</dbReference>
<reference evidence="3" key="1">
    <citation type="submission" date="2019-09" db="EMBL/GenBank/DDBJ databases">
        <authorList>
            <person name="Teo W.F.A."/>
            <person name="Duangmal K."/>
        </authorList>
    </citation>
    <scope>NUCLEOTIDE SEQUENCE [LARGE SCALE GENOMIC DNA]</scope>
    <source>
        <strain evidence="3">K81G1</strain>
    </source>
</reference>